<feature type="region of interest" description="Disordered" evidence="3">
    <location>
        <begin position="108"/>
        <end position="130"/>
    </location>
</feature>
<accession>A0A7S2UK83</accession>
<evidence type="ECO:0000256" key="3">
    <source>
        <dbReference type="SAM" id="MobiDB-lite"/>
    </source>
</evidence>
<feature type="signal peptide" evidence="4">
    <location>
        <begin position="1"/>
        <end position="22"/>
    </location>
</feature>
<dbReference type="InterPro" id="IPR050994">
    <property type="entry name" value="At_inactive_RLKs"/>
</dbReference>
<evidence type="ECO:0008006" key="6">
    <source>
        <dbReference type="Google" id="ProtNLM"/>
    </source>
</evidence>
<keyword evidence="1" id="KW-0433">Leucine-rich repeat</keyword>
<keyword evidence="2" id="KW-0677">Repeat</keyword>
<proteinExistence type="predicted"/>
<dbReference type="PANTHER" id="PTHR48010:SF58">
    <property type="entry name" value="RECEPTOR PROTEIN KINASE-LIKE PROTEIN ZAR1"/>
    <property type="match status" value="1"/>
</dbReference>
<dbReference type="Gene3D" id="3.80.10.10">
    <property type="entry name" value="Ribonuclease Inhibitor"/>
    <property type="match status" value="2"/>
</dbReference>
<evidence type="ECO:0000256" key="4">
    <source>
        <dbReference type="SAM" id="SignalP"/>
    </source>
</evidence>
<organism evidence="5">
    <name type="scientific">Attheya septentrionalis</name>
    <dbReference type="NCBI Taxonomy" id="420275"/>
    <lineage>
        <taxon>Eukaryota</taxon>
        <taxon>Sar</taxon>
        <taxon>Stramenopiles</taxon>
        <taxon>Ochrophyta</taxon>
        <taxon>Bacillariophyta</taxon>
        <taxon>Coscinodiscophyceae</taxon>
        <taxon>Chaetocerotophycidae</taxon>
        <taxon>Chaetocerotales</taxon>
        <taxon>Attheyaceae</taxon>
        <taxon>Attheya</taxon>
    </lineage>
</organism>
<reference evidence="5" key="1">
    <citation type="submission" date="2021-01" db="EMBL/GenBank/DDBJ databases">
        <authorList>
            <person name="Corre E."/>
            <person name="Pelletier E."/>
            <person name="Niang G."/>
            <person name="Scheremetjew M."/>
            <person name="Finn R."/>
            <person name="Kale V."/>
            <person name="Holt S."/>
            <person name="Cochrane G."/>
            <person name="Meng A."/>
            <person name="Brown T."/>
            <person name="Cohen L."/>
        </authorList>
    </citation>
    <scope>NUCLEOTIDE SEQUENCE</scope>
    <source>
        <strain evidence="5">CCMP2084</strain>
    </source>
</reference>
<evidence type="ECO:0000313" key="5">
    <source>
        <dbReference type="EMBL" id="CAD9819977.1"/>
    </source>
</evidence>
<keyword evidence="4" id="KW-0732">Signal</keyword>
<dbReference type="EMBL" id="HBHQ01017662">
    <property type="protein sequence ID" value="CAD9819977.1"/>
    <property type="molecule type" value="Transcribed_RNA"/>
</dbReference>
<protein>
    <recommendedName>
        <fullName evidence="6">Leucine-rich repeat-containing N-terminal plant-type domain-containing protein</fullName>
    </recommendedName>
</protein>
<evidence type="ECO:0000256" key="1">
    <source>
        <dbReference type="ARBA" id="ARBA00022614"/>
    </source>
</evidence>
<dbReference type="FunFam" id="3.80.10.10:FF:000041">
    <property type="entry name" value="LRR receptor-like serine/threonine-protein kinase ERECTA"/>
    <property type="match status" value="2"/>
</dbReference>
<dbReference type="InterPro" id="IPR032675">
    <property type="entry name" value="LRR_dom_sf"/>
</dbReference>
<sequence>MKKNSSKLRRALLCSLLSSIVAFDDAPKYMDAPSTESSEIGTSSLMARRRRATTTELHISENEAVNDVFSSLIDQASKPDNENAQSEMHQITVADLRIEDEEFYERTLMSGSGQPTTRNPTRNPTQSPTKAGVCNRNLFLTEYCYSVSSVALCNDPSTPQGKALNALLASVNSLPDPCTAPNLDQRYGMSVMYYAFNGANWISNTNWVTDTPECDWFGATCTTQGFVTGLDLENNRMVGQFPDEIELIVSLISMEFFNNTISGTIPGPEFGKLTNLELIDIEENSLSGNLFPPELFNLKKLQRLRASFNDFVGTIPNGISAWTSLSQFWFAVNKLTGTLPTALGTMTSLQSIFAYNNTFTGKIPNEFGNGFDQLRVVDFSHNALDGSLNNNLYQATNLESLFLVGNNFAGTINSNIADLTKLTRLQLNANEFVGSFPDISASTNLEVLFLHENEFTGTFPDIFGNYENFFYINLSDNQFSGPLRASLFESDPIRLVYLSNNEFTGTIPAAFVDAPELRDLYLDRNLLTGTIPNVPAGRLQTLQELLVDENAIVGTMPIGMCSLRGGLLETLWADCAIPPDPPEVTCAQGCCTCCEDCRAVTSTRVNIFVPTQ</sequence>
<dbReference type="Pfam" id="PF00560">
    <property type="entry name" value="LRR_1"/>
    <property type="match status" value="1"/>
</dbReference>
<feature type="chain" id="PRO_5030574184" description="Leucine-rich repeat-containing N-terminal plant-type domain-containing protein" evidence="4">
    <location>
        <begin position="23"/>
        <end position="612"/>
    </location>
</feature>
<dbReference type="AlphaFoldDB" id="A0A7S2UK83"/>
<dbReference type="InterPro" id="IPR001611">
    <property type="entry name" value="Leu-rich_rpt"/>
</dbReference>
<dbReference type="SUPFAM" id="SSF52047">
    <property type="entry name" value="RNI-like"/>
    <property type="match status" value="1"/>
</dbReference>
<gene>
    <name evidence="5" type="ORF">ASEP1449_LOCUS11810</name>
</gene>
<name>A0A7S2UK83_9STRA</name>
<feature type="compositionally biased region" description="Low complexity" evidence="3">
    <location>
        <begin position="114"/>
        <end position="129"/>
    </location>
</feature>
<dbReference type="PANTHER" id="PTHR48010">
    <property type="entry name" value="OS05G0588300 PROTEIN"/>
    <property type="match status" value="1"/>
</dbReference>
<evidence type="ECO:0000256" key="2">
    <source>
        <dbReference type="ARBA" id="ARBA00022737"/>
    </source>
</evidence>